<dbReference type="InterPro" id="IPR014436">
    <property type="entry name" value="Extradiol_dOase_DODA"/>
</dbReference>
<dbReference type="Proteomes" id="UP000270342">
    <property type="component" value="Unassembled WGS sequence"/>
</dbReference>
<dbReference type="OrthoDB" id="9790889at2"/>
<evidence type="ECO:0000256" key="4">
    <source>
        <dbReference type="ARBA" id="ARBA00022833"/>
    </source>
</evidence>
<evidence type="ECO:0000313" key="7">
    <source>
        <dbReference type="EMBL" id="RKP55787.1"/>
    </source>
</evidence>
<evidence type="ECO:0000259" key="6">
    <source>
        <dbReference type="Pfam" id="PF02900"/>
    </source>
</evidence>
<dbReference type="GO" id="GO:0008270">
    <property type="term" value="F:zinc ion binding"/>
    <property type="evidence" value="ECO:0007669"/>
    <property type="project" value="InterPro"/>
</dbReference>
<organism evidence="7 8">
    <name type="scientific">Pararobbsia silviterrae</name>
    <dbReference type="NCBI Taxonomy" id="1792498"/>
    <lineage>
        <taxon>Bacteria</taxon>
        <taxon>Pseudomonadati</taxon>
        <taxon>Pseudomonadota</taxon>
        <taxon>Betaproteobacteria</taxon>
        <taxon>Burkholderiales</taxon>
        <taxon>Burkholderiaceae</taxon>
        <taxon>Pararobbsia</taxon>
    </lineage>
</organism>
<comment type="cofactor">
    <cofactor evidence="1">
        <name>Zn(2+)</name>
        <dbReference type="ChEBI" id="CHEBI:29105"/>
    </cofactor>
</comment>
<dbReference type="Pfam" id="PF02900">
    <property type="entry name" value="LigB"/>
    <property type="match status" value="1"/>
</dbReference>
<comment type="caution">
    <text evidence="7">The sequence shown here is derived from an EMBL/GenBank/DDBJ whole genome shotgun (WGS) entry which is preliminary data.</text>
</comment>
<evidence type="ECO:0000256" key="3">
    <source>
        <dbReference type="ARBA" id="ARBA00022723"/>
    </source>
</evidence>
<evidence type="ECO:0000313" key="8">
    <source>
        <dbReference type="Proteomes" id="UP000270342"/>
    </source>
</evidence>
<evidence type="ECO:0000256" key="5">
    <source>
        <dbReference type="ARBA" id="ARBA00023002"/>
    </source>
</evidence>
<dbReference type="SUPFAM" id="SSF53213">
    <property type="entry name" value="LigB-like"/>
    <property type="match status" value="1"/>
</dbReference>
<dbReference type="AlphaFoldDB" id="A0A494XZ45"/>
<gene>
    <name evidence="7" type="ORF">D7S86_11240</name>
</gene>
<comment type="similarity">
    <text evidence="2">Belongs to the DODA-type extradiol aromatic ring-opening dioxygenase family.</text>
</comment>
<dbReference type="PANTHER" id="PTHR30096:SF0">
    <property type="entry name" value="4,5-DOPA DIOXYGENASE EXTRADIOL-LIKE PROTEIN"/>
    <property type="match status" value="1"/>
</dbReference>
<dbReference type="InterPro" id="IPR004183">
    <property type="entry name" value="Xdiol_dOase_suB"/>
</dbReference>
<dbReference type="CDD" id="cd07363">
    <property type="entry name" value="45_DOPA_Dioxygenase"/>
    <property type="match status" value="1"/>
</dbReference>
<keyword evidence="5" id="KW-0560">Oxidoreductase</keyword>
<protein>
    <submittedName>
        <fullName evidence="7">Dioxygenase</fullName>
    </submittedName>
</protein>
<dbReference type="RefSeq" id="WP_121086427.1">
    <property type="nucleotide sequence ID" value="NZ_RBZU01000004.1"/>
</dbReference>
<dbReference type="Gene3D" id="3.40.830.10">
    <property type="entry name" value="LigB-like"/>
    <property type="match status" value="1"/>
</dbReference>
<keyword evidence="4" id="KW-0862">Zinc</keyword>
<dbReference type="GO" id="GO:0008198">
    <property type="term" value="F:ferrous iron binding"/>
    <property type="evidence" value="ECO:0007669"/>
    <property type="project" value="InterPro"/>
</dbReference>
<keyword evidence="8" id="KW-1185">Reference proteome</keyword>
<proteinExistence type="inferred from homology"/>
<dbReference type="PIRSF" id="PIRSF006157">
    <property type="entry name" value="Doxgns_DODA"/>
    <property type="match status" value="1"/>
</dbReference>
<evidence type="ECO:0000256" key="1">
    <source>
        <dbReference type="ARBA" id="ARBA00001947"/>
    </source>
</evidence>
<dbReference type="GO" id="GO:0016702">
    <property type="term" value="F:oxidoreductase activity, acting on single donors with incorporation of molecular oxygen, incorporation of two atoms of oxygen"/>
    <property type="evidence" value="ECO:0007669"/>
    <property type="project" value="UniProtKB-ARBA"/>
</dbReference>
<feature type="domain" description="Extradiol ring-cleavage dioxygenase class III enzyme subunit B" evidence="6">
    <location>
        <begin position="7"/>
        <end position="249"/>
    </location>
</feature>
<dbReference type="PANTHER" id="PTHR30096">
    <property type="entry name" value="4,5-DOPA DIOXYGENASE EXTRADIOL-LIKE PROTEIN"/>
    <property type="match status" value="1"/>
</dbReference>
<reference evidence="7 8" key="1">
    <citation type="submission" date="2018-10" db="EMBL/GenBank/DDBJ databases">
        <title>Robbsia sp. DHC34, isolated from soil.</title>
        <authorList>
            <person name="Gao Z.-H."/>
            <person name="Qiu L.-H."/>
        </authorList>
    </citation>
    <scope>NUCLEOTIDE SEQUENCE [LARGE SCALE GENOMIC DNA]</scope>
    <source>
        <strain evidence="7 8">DHC34</strain>
    </source>
</reference>
<keyword evidence="7" id="KW-0223">Dioxygenase</keyword>
<accession>A0A494XZ45</accession>
<name>A0A494XZ45_9BURK</name>
<evidence type="ECO:0000256" key="2">
    <source>
        <dbReference type="ARBA" id="ARBA00007581"/>
    </source>
</evidence>
<dbReference type="EMBL" id="RBZU01000004">
    <property type="protein sequence ID" value="RKP55787.1"/>
    <property type="molecule type" value="Genomic_DNA"/>
</dbReference>
<keyword evidence="3" id="KW-0479">Metal-binding</keyword>
<sequence length="261" mass="28305">MDTAPLLFLSHGSPMLALIESPAHRFLQQLGASLPRPRAIVVVSAHWQSISGPSVSLASAPPTIYDFGGFPPALSEIVYPAPGAPGLASDVAAQIEQAGFAVRRHETRGLDHGAWVPLAIMYPDADIPVFQVSLIHGAGPREHERLGRALASLRTQGVMIVGSGSLTHNLYEFFGQPIESPAPEWVTQFADWMHERIARNDREAVLAYREQAPFAARNHPTEEHLLPLFVAMGAAGDGSRAQRIHQSYEYGVLAMDAYAFS</sequence>